<comment type="caution">
    <text evidence="2">The sequence shown here is derived from an EMBL/GenBank/DDBJ whole genome shotgun (WGS) entry which is preliminary data.</text>
</comment>
<evidence type="ECO:0000313" key="3">
    <source>
        <dbReference type="Proteomes" id="UP000469558"/>
    </source>
</evidence>
<reference evidence="2 3" key="1">
    <citation type="submission" date="2018-05" db="EMBL/GenBank/DDBJ databases">
        <title>Genome sequencing and assembly of the regulated plant pathogen Lachnellula willkommii and related sister species for the development of diagnostic species identification markers.</title>
        <authorList>
            <person name="Giroux E."/>
            <person name="Bilodeau G."/>
        </authorList>
    </citation>
    <scope>NUCLEOTIDE SEQUENCE [LARGE SCALE GENOMIC DNA]</scope>
    <source>
        <strain evidence="2 3">CBS 268.59</strain>
    </source>
</reference>
<evidence type="ECO:0000256" key="1">
    <source>
        <dbReference type="SAM" id="Phobius"/>
    </source>
</evidence>
<dbReference type="OrthoDB" id="3928876at2759"/>
<evidence type="ECO:0000313" key="2">
    <source>
        <dbReference type="EMBL" id="TVY65637.1"/>
    </source>
</evidence>
<keyword evidence="1" id="KW-0472">Membrane</keyword>
<dbReference type="Pfam" id="PF16015">
    <property type="entry name" value="Promethin"/>
    <property type="match status" value="1"/>
</dbReference>
<dbReference type="AlphaFoldDB" id="A0A8T9BVV4"/>
<accession>A0A8T9BVV4</accession>
<feature type="transmembrane region" description="Helical" evidence="1">
    <location>
        <begin position="138"/>
        <end position="159"/>
    </location>
</feature>
<keyword evidence="3" id="KW-1185">Reference proteome</keyword>
<dbReference type="EMBL" id="QGMK01001660">
    <property type="protein sequence ID" value="TVY65637.1"/>
    <property type="molecule type" value="Genomic_DNA"/>
</dbReference>
<organism evidence="2 3">
    <name type="scientific">Lachnellula suecica</name>
    <dbReference type="NCBI Taxonomy" id="602035"/>
    <lineage>
        <taxon>Eukaryota</taxon>
        <taxon>Fungi</taxon>
        <taxon>Dikarya</taxon>
        <taxon>Ascomycota</taxon>
        <taxon>Pezizomycotina</taxon>
        <taxon>Leotiomycetes</taxon>
        <taxon>Helotiales</taxon>
        <taxon>Lachnaceae</taxon>
        <taxon>Lachnellula</taxon>
    </lineage>
</organism>
<proteinExistence type="predicted"/>
<feature type="transmembrane region" description="Helical" evidence="1">
    <location>
        <begin position="85"/>
        <end position="105"/>
    </location>
</feature>
<keyword evidence="1" id="KW-1133">Transmembrane helix</keyword>
<feature type="transmembrane region" description="Helical" evidence="1">
    <location>
        <begin position="111"/>
        <end position="131"/>
    </location>
</feature>
<protein>
    <submittedName>
        <fullName evidence="2">Uncharacterized protein</fullName>
    </submittedName>
</protein>
<gene>
    <name evidence="2" type="ORF">LSUE1_G006975</name>
</gene>
<sequence length="194" mass="20973">MAIQQTASGIFAYVQSLVDRVVSPSTRQNIYNNTGSFAKEQPLLAVGAFSFKPLNHLCTSINWGSAPLCTSINQEPKLTIPPKSFLAIQLALSLTPLLLFASFVLGVASLSFISALLFTLFWTGVALLFLLPTLFVTVSLGLIVWIWAVATLVVVRWVYNFVPVRGAASAQLVNGKVVSVEKKEGEFPKGEVQG</sequence>
<name>A0A8T9BVV4_9HELO</name>
<dbReference type="Proteomes" id="UP000469558">
    <property type="component" value="Unassembled WGS sequence"/>
</dbReference>
<keyword evidence="1" id="KW-0812">Transmembrane</keyword>